<dbReference type="GeneID" id="94424610"/>
<feature type="transmembrane region" description="Helical" evidence="2">
    <location>
        <begin position="222"/>
        <end position="249"/>
    </location>
</feature>
<keyword evidence="4" id="KW-1185">Reference proteome</keyword>
<feature type="region of interest" description="Disordered" evidence="1">
    <location>
        <begin position="1"/>
        <end position="62"/>
    </location>
</feature>
<dbReference type="VEuPathDB" id="ToxoDB:CSUI_001193"/>
<comment type="caution">
    <text evidence="3">The sequence shown here is derived from an EMBL/GenBank/DDBJ whole genome shotgun (WGS) entry which is preliminary data.</text>
</comment>
<dbReference type="EMBL" id="MIGC01000475">
    <property type="protein sequence ID" value="PHJ24959.1"/>
    <property type="molecule type" value="Genomic_DNA"/>
</dbReference>
<evidence type="ECO:0000313" key="4">
    <source>
        <dbReference type="Proteomes" id="UP000221165"/>
    </source>
</evidence>
<feature type="compositionally biased region" description="Basic and acidic residues" evidence="1">
    <location>
        <begin position="35"/>
        <end position="54"/>
    </location>
</feature>
<feature type="compositionally biased region" description="Basic and acidic residues" evidence="1">
    <location>
        <begin position="349"/>
        <end position="382"/>
    </location>
</feature>
<dbReference type="OrthoDB" id="333559at2759"/>
<feature type="region of interest" description="Disordered" evidence="1">
    <location>
        <begin position="344"/>
        <end position="403"/>
    </location>
</feature>
<keyword evidence="2" id="KW-0472">Membrane</keyword>
<accession>A0A2C6LBB1</accession>
<dbReference type="AlphaFoldDB" id="A0A2C6LBB1"/>
<sequence length="403" mass="44300">MSASGGPAGPTVRQRPAANLRGVRTGDSAADEESLLFKDDPLAQDAKEHVEGREPAAQMRLPGSKDARDRLFSAYLEEEEEGRDDDADIVIERDGRIKVHTHPVDRASRHGVLGPSYFSRMPSFSVDEQGDGRHVGVDEQLSDRFSPTVRPRGLQEFNIRAHGDYDGILREEIHRLLMEEARGPLFEYRNNRSFAGVQLDNTTSSGGEGSSSSSSLLSSSPVGYLVAFILGFGSILLVASLCCVIRAAYVKRKKAELKKLLLEKLGPEALGGEDYNTMPAAEDASALTPEESFIVEEIPGASEGWVDVRVEQQAAPVEEKMMDVAWLDSVKRASSTVAAVAVVTAEPEGESKKQSLQKSDKKEKKEKKSQAKNEKKGKETRKEKKIKNKKDDLKRALSHKKRV</sequence>
<organism evidence="3 4">
    <name type="scientific">Cystoisospora suis</name>
    <dbReference type="NCBI Taxonomy" id="483139"/>
    <lineage>
        <taxon>Eukaryota</taxon>
        <taxon>Sar</taxon>
        <taxon>Alveolata</taxon>
        <taxon>Apicomplexa</taxon>
        <taxon>Conoidasida</taxon>
        <taxon>Coccidia</taxon>
        <taxon>Eucoccidiorida</taxon>
        <taxon>Eimeriorina</taxon>
        <taxon>Sarcocystidae</taxon>
        <taxon>Cystoisospora</taxon>
    </lineage>
</organism>
<name>A0A2C6LBB1_9APIC</name>
<gene>
    <name evidence="3" type="ORF">CSUI_001193</name>
</gene>
<proteinExistence type="predicted"/>
<dbReference type="RefSeq" id="XP_067926631.1">
    <property type="nucleotide sequence ID" value="XM_068061399.1"/>
</dbReference>
<keyword evidence="2 3" id="KW-0812">Transmembrane</keyword>
<protein>
    <submittedName>
        <fullName evidence="3">Transmembrane protein</fullName>
    </submittedName>
</protein>
<dbReference type="Proteomes" id="UP000221165">
    <property type="component" value="Unassembled WGS sequence"/>
</dbReference>
<keyword evidence="2" id="KW-1133">Transmembrane helix</keyword>
<reference evidence="3 4" key="1">
    <citation type="journal article" date="2017" name="Int. J. Parasitol.">
        <title>The genome of the protozoan parasite Cystoisospora suis and a reverse vaccinology approach to identify vaccine candidates.</title>
        <authorList>
            <person name="Palmieri N."/>
            <person name="Shrestha A."/>
            <person name="Ruttkowski B."/>
            <person name="Beck T."/>
            <person name="Vogl C."/>
            <person name="Tomley F."/>
            <person name="Blake D.P."/>
            <person name="Joachim A."/>
        </authorList>
    </citation>
    <scope>NUCLEOTIDE SEQUENCE [LARGE SCALE GENOMIC DNA]</scope>
    <source>
        <strain evidence="3 4">Wien I</strain>
    </source>
</reference>
<evidence type="ECO:0000256" key="2">
    <source>
        <dbReference type="SAM" id="Phobius"/>
    </source>
</evidence>
<evidence type="ECO:0000313" key="3">
    <source>
        <dbReference type="EMBL" id="PHJ24959.1"/>
    </source>
</evidence>
<evidence type="ECO:0000256" key="1">
    <source>
        <dbReference type="SAM" id="MobiDB-lite"/>
    </source>
</evidence>